<comment type="subcellular location">
    <subcellularLocation>
        <location evidence="2">Cell inner membrane</location>
        <topology evidence="2">Single-pass membrane protein</topology>
        <orientation evidence="2">Periplasmic side</orientation>
    </subcellularLocation>
</comment>
<evidence type="ECO:0000256" key="13">
    <source>
        <dbReference type="ARBA" id="ARBA00030948"/>
    </source>
</evidence>
<evidence type="ECO:0000256" key="3">
    <source>
        <dbReference type="ARBA" id="ARBA00010358"/>
    </source>
</evidence>
<keyword evidence="9" id="KW-1133">Transmembrane helix</keyword>
<evidence type="ECO:0000256" key="14">
    <source>
        <dbReference type="ARBA" id="ARBA00031542"/>
    </source>
</evidence>
<keyword evidence="12" id="KW-0143">Chaperone</keyword>
<dbReference type="SUPFAM" id="SSF158855">
    <property type="entry name" value="Lipase chaperone-like"/>
    <property type="match status" value="1"/>
</dbReference>
<name>A0ABR8TP02_9PSED</name>
<evidence type="ECO:0000256" key="10">
    <source>
        <dbReference type="ARBA" id="ARBA00023098"/>
    </source>
</evidence>
<dbReference type="EMBL" id="JACSQG010000004">
    <property type="protein sequence ID" value="MBD7977491.1"/>
    <property type="molecule type" value="Genomic_DNA"/>
</dbReference>
<keyword evidence="8" id="KW-0442">Lipid degradation</keyword>
<evidence type="ECO:0000256" key="7">
    <source>
        <dbReference type="ARBA" id="ARBA00022692"/>
    </source>
</evidence>
<gene>
    <name evidence="16" type="ORF">H9642_09845</name>
</gene>
<evidence type="ECO:0000256" key="12">
    <source>
        <dbReference type="ARBA" id="ARBA00023186"/>
    </source>
</evidence>
<proteinExistence type="inferred from homology"/>
<reference evidence="16 17" key="1">
    <citation type="submission" date="2020-08" db="EMBL/GenBank/DDBJ databases">
        <title>A Genomic Blueprint of the Chicken Gut Microbiome.</title>
        <authorList>
            <person name="Gilroy R."/>
            <person name="Ravi A."/>
            <person name="Getino M."/>
            <person name="Pursley I."/>
            <person name="Horton D.L."/>
            <person name="Alikhan N.-F."/>
            <person name="Baker D."/>
            <person name="Gharbi K."/>
            <person name="Hall N."/>
            <person name="Watson M."/>
            <person name="Adriaenssens E.M."/>
            <person name="Foster-Nyarko E."/>
            <person name="Jarju S."/>
            <person name="Secka A."/>
            <person name="Antonio M."/>
            <person name="Oren A."/>
            <person name="Chaudhuri R."/>
            <person name="La Ragione R.M."/>
            <person name="Hildebrand F."/>
            <person name="Pallen M.J."/>
        </authorList>
    </citation>
    <scope>NUCLEOTIDE SEQUENCE [LARGE SCALE GENOMIC DNA]</scope>
    <source>
        <strain evidence="16 17">Sa2CUA2</strain>
    </source>
</reference>
<dbReference type="Proteomes" id="UP000611945">
    <property type="component" value="Unassembled WGS sequence"/>
</dbReference>
<accession>A0ABR8TP02</accession>
<evidence type="ECO:0000256" key="11">
    <source>
        <dbReference type="ARBA" id="ARBA00023136"/>
    </source>
</evidence>
<keyword evidence="17" id="KW-1185">Reference proteome</keyword>
<evidence type="ECO:0000256" key="4">
    <source>
        <dbReference type="ARBA" id="ARBA00019692"/>
    </source>
</evidence>
<evidence type="ECO:0000256" key="15">
    <source>
        <dbReference type="ARBA" id="ARBA00033028"/>
    </source>
</evidence>
<sequence>MNKPLLALLLVLIIGLSGLGLLLPPSQALFAGTPVADGRSEQDRPRPADWEQRLRAYHKASARLQLNESLSPEDRRTALERLRDEHFSDEELRWLERYPASDTALQPPSASPIE</sequence>
<keyword evidence="10" id="KW-0443">Lipid metabolism</keyword>
<evidence type="ECO:0000256" key="9">
    <source>
        <dbReference type="ARBA" id="ARBA00022989"/>
    </source>
</evidence>
<evidence type="ECO:0000256" key="8">
    <source>
        <dbReference type="ARBA" id="ARBA00022963"/>
    </source>
</evidence>
<keyword evidence="6" id="KW-0997">Cell inner membrane</keyword>
<evidence type="ECO:0000313" key="16">
    <source>
        <dbReference type="EMBL" id="MBD7977491.1"/>
    </source>
</evidence>
<evidence type="ECO:0000256" key="2">
    <source>
        <dbReference type="ARBA" id="ARBA00004383"/>
    </source>
</evidence>
<comment type="caution">
    <text evidence="16">The sequence shown here is derived from an EMBL/GenBank/DDBJ whole genome shotgun (WGS) entry which is preliminary data.</text>
</comment>
<dbReference type="InterPro" id="IPR004961">
    <property type="entry name" value="Lipase_chaperone"/>
</dbReference>
<dbReference type="Pfam" id="PF03280">
    <property type="entry name" value="Lipase_chap"/>
    <property type="match status" value="1"/>
</dbReference>
<dbReference type="RefSeq" id="WP_251836266.1">
    <property type="nucleotide sequence ID" value="NZ_JACSQG010000004.1"/>
</dbReference>
<keyword evidence="11" id="KW-0472">Membrane</keyword>
<comment type="similarity">
    <text evidence="3">Belongs to the lipase chaperone family.</text>
</comment>
<organism evidence="16 17">
    <name type="scientific">Serpens gallinarum</name>
    <dbReference type="NCBI Taxonomy" id="2763075"/>
    <lineage>
        <taxon>Bacteria</taxon>
        <taxon>Pseudomonadati</taxon>
        <taxon>Pseudomonadota</taxon>
        <taxon>Gammaproteobacteria</taxon>
        <taxon>Pseudomonadales</taxon>
        <taxon>Pseudomonadaceae</taxon>
        <taxon>Pseudomonas</taxon>
    </lineage>
</organism>
<evidence type="ECO:0000313" key="17">
    <source>
        <dbReference type="Proteomes" id="UP000611945"/>
    </source>
</evidence>
<evidence type="ECO:0000256" key="1">
    <source>
        <dbReference type="ARBA" id="ARBA00003280"/>
    </source>
</evidence>
<comment type="function">
    <text evidence="1">May be involved in the folding of the extracellular lipase during its passage through the periplasm.</text>
</comment>
<evidence type="ECO:0000256" key="5">
    <source>
        <dbReference type="ARBA" id="ARBA00022475"/>
    </source>
</evidence>
<keyword evidence="7" id="KW-0812">Transmembrane</keyword>
<protein>
    <recommendedName>
        <fullName evidence="4">Lipase chaperone</fullName>
    </recommendedName>
    <alternativeName>
        <fullName evidence="15">Lipase foldase</fullName>
    </alternativeName>
    <alternativeName>
        <fullName evidence="13">Lipase helper protein</fullName>
    </alternativeName>
    <alternativeName>
        <fullName evidence="14">Lipase modulator</fullName>
    </alternativeName>
</protein>
<evidence type="ECO:0000256" key="6">
    <source>
        <dbReference type="ARBA" id="ARBA00022519"/>
    </source>
</evidence>
<keyword evidence="5" id="KW-1003">Cell membrane</keyword>